<organism evidence="1 2">
    <name type="scientific">Porites evermanni</name>
    <dbReference type="NCBI Taxonomy" id="104178"/>
    <lineage>
        <taxon>Eukaryota</taxon>
        <taxon>Metazoa</taxon>
        <taxon>Cnidaria</taxon>
        <taxon>Anthozoa</taxon>
        <taxon>Hexacorallia</taxon>
        <taxon>Scleractinia</taxon>
        <taxon>Fungiina</taxon>
        <taxon>Poritidae</taxon>
        <taxon>Porites</taxon>
    </lineage>
</organism>
<proteinExistence type="predicted"/>
<reference evidence="1 2" key="1">
    <citation type="submission" date="2022-05" db="EMBL/GenBank/DDBJ databases">
        <authorList>
            <consortium name="Genoscope - CEA"/>
            <person name="William W."/>
        </authorList>
    </citation>
    <scope>NUCLEOTIDE SEQUENCE [LARGE SCALE GENOMIC DNA]</scope>
</reference>
<dbReference type="Proteomes" id="UP001159427">
    <property type="component" value="Unassembled WGS sequence"/>
</dbReference>
<keyword evidence="2" id="KW-1185">Reference proteome</keyword>
<evidence type="ECO:0000313" key="1">
    <source>
        <dbReference type="EMBL" id="CAH3020733.1"/>
    </source>
</evidence>
<sequence length="143" mass="16456">MQNEQHPGPLETVIMPDYHEAEGDPVSTIIYAPDHKTSASGPAPILMSKTLSKKMSTYIKHVRTIFNLDEALFLTESGKQFEKGTIGRRILEFWAKTNVTSDIRITATRMRKMATTTTMINMDRDKRLVHQHMTRRRQQNARI</sequence>
<name>A0ABN8LYN5_9CNID</name>
<gene>
    <name evidence="1" type="ORF">PEVE_00008349</name>
</gene>
<dbReference type="EMBL" id="CALNXI010000157">
    <property type="protein sequence ID" value="CAH3020733.1"/>
    <property type="molecule type" value="Genomic_DNA"/>
</dbReference>
<evidence type="ECO:0000313" key="2">
    <source>
        <dbReference type="Proteomes" id="UP001159427"/>
    </source>
</evidence>
<comment type="caution">
    <text evidence="1">The sequence shown here is derived from an EMBL/GenBank/DDBJ whole genome shotgun (WGS) entry which is preliminary data.</text>
</comment>
<accession>A0ABN8LYN5</accession>
<protein>
    <submittedName>
        <fullName evidence="1">Uncharacterized protein</fullName>
    </submittedName>
</protein>